<gene>
    <name evidence="3" type="ORF">FRD01_14200</name>
</gene>
<dbReference type="RefSeq" id="WP_146960718.1">
    <property type="nucleotide sequence ID" value="NZ_CP042467.1"/>
</dbReference>
<keyword evidence="4" id="KW-1185">Reference proteome</keyword>
<reference evidence="3 4" key="1">
    <citation type="submission" date="2019-08" db="EMBL/GenBank/DDBJ databases">
        <authorList>
            <person name="Liang Q."/>
        </authorList>
    </citation>
    <scope>NUCLEOTIDE SEQUENCE [LARGE SCALE GENOMIC DNA]</scope>
    <source>
        <strain evidence="3 4">V1718</strain>
    </source>
</reference>
<sequence length="99" mass="10992">MPIYIYEVQDENGEGEVFEVLQRMGEPALTHHPETGAPVRQIITAPNLVLRHSSRADAQIMSDANLKRTGFTRYEKSGDGSTYVRTGGDKGPETFKKPT</sequence>
<accession>A0A5B8XR20</accession>
<organism evidence="3 4">
    <name type="scientific">Microvenator marinus</name>
    <dbReference type="NCBI Taxonomy" id="2600177"/>
    <lineage>
        <taxon>Bacteria</taxon>
        <taxon>Deltaproteobacteria</taxon>
        <taxon>Bradymonadales</taxon>
        <taxon>Microvenatoraceae</taxon>
        <taxon>Microvenator</taxon>
    </lineage>
</organism>
<dbReference type="EMBL" id="CP042467">
    <property type="protein sequence ID" value="QED28362.1"/>
    <property type="molecule type" value="Genomic_DNA"/>
</dbReference>
<evidence type="ECO:0000256" key="1">
    <source>
        <dbReference type="SAM" id="MobiDB-lite"/>
    </source>
</evidence>
<evidence type="ECO:0000259" key="2">
    <source>
        <dbReference type="SMART" id="SM00834"/>
    </source>
</evidence>
<evidence type="ECO:0000313" key="3">
    <source>
        <dbReference type="EMBL" id="QED28362.1"/>
    </source>
</evidence>
<proteinExistence type="predicted"/>
<dbReference type="SMART" id="SM00834">
    <property type="entry name" value="CxxC_CXXC_SSSS"/>
    <property type="match status" value="1"/>
</dbReference>
<feature type="region of interest" description="Disordered" evidence="1">
    <location>
        <begin position="75"/>
        <end position="99"/>
    </location>
</feature>
<dbReference type="Proteomes" id="UP000321595">
    <property type="component" value="Chromosome"/>
</dbReference>
<dbReference type="OrthoDB" id="5421165at2"/>
<evidence type="ECO:0000313" key="4">
    <source>
        <dbReference type="Proteomes" id="UP000321595"/>
    </source>
</evidence>
<feature type="domain" description="Putative regulatory protein FmdB zinc ribbon" evidence="2">
    <location>
        <begin position="1"/>
        <end position="44"/>
    </location>
</feature>
<feature type="compositionally biased region" description="Basic and acidic residues" evidence="1">
    <location>
        <begin position="87"/>
        <end position="99"/>
    </location>
</feature>
<name>A0A5B8XR20_9DELT</name>
<dbReference type="AlphaFoldDB" id="A0A5B8XR20"/>
<dbReference type="InterPro" id="IPR013429">
    <property type="entry name" value="Regulatory_FmdB_Zinc_ribbon"/>
</dbReference>
<protein>
    <submittedName>
        <fullName evidence="3">FmdB family transcriptional regulator</fullName>
    </submittedName>
</protein>
<dbReference type="KEGG" id="bbae:FRD01_14200"/>